<keyword evidence="4" id="KW-1003">Cell membrane</keyword>
<dbReference type="GO" id="GO:0005524">
    <property type="term" value="F:ATP binding"/>
    <property type="evidence" value="ECO:0007669"/>
    <property type="project" value="UniProtKB-UniRule"/>
</dbReference>
<dbReference type="Pfam" id="PF13491">
    <property type="entry name" value="FtsK_4TM"/>
    <property type="match status" value="1"/>
</dbReference>
<evidence type="ECO:0000256" key="15">
    <source>
        <dbReference type="ARBA" id="ARBA00025923"/>
    </source>
</evidence>
<feature type="binding site" evidence="16">
    <location>
        <begin position="488"/>
        <end position="495"/>
    </location>
    <ligand>
        <name>ATP</name>
        <dbReference type="ChEBI" id="CHEBI:30616"/>
    </ligand>
</feature>
<keyword evidence="6 18" id="KW-0812">Transmembrane</keyword>
<dbReference type="Proteomes" id="UP000282211">
    <property type="component" value="Unassembled WGS sequence"/>
</dbReference>
<evidence type="ECO:0000256" key="16">
    <source>
        <dbReference type="PROSITE-ProRule" id="PRU00289"/>
    </source>
</evidence>
<evidence type="ECO:0000256" key="11">
    <source>
        <dbReference type="ARBA" id="ARBA00023125"/>
    </source>
</evidence>
<dbReference type="EMBL" id="RBII01000002">
    <property type="protein sequence ID" value="RKQ69519.1"/>
    <property type="molecule type" value="Genomic_DNA"/>
</dbReference>
<dbReference type="Gene3D" id="1.10.10.10">
    <property type="entry name" value="Winged helix-like DNA-binding domain superfamily/Winged helix DNA-binding domain"/>
    <property type="match status" value="1"/>
</dbReference>
<protein>
    <recommendedName>
        <fullName evidence="3">DNA translocase FtsK</fullName>
    </recommendedName>
</protein>
<comment type="function">
    <text evidence="14">Essential cell division protein that coordinates cell division and chromosome segregation. The N-terminus is involved in assembly of the cell-division machinery. The C-terminus functions as a DNA motor that moves dsDNA in an ATP-dependent manner towards the dif recombination site, which is located within the replication terminus region. Translocation stops specifically at Xer-dif sites, where FtsK interacts with the Xer recombinase, allowing activation of chromosome unlinking by recombination. FtsK orienting polar sequences (KOPS) guide the direction of DNA translocation. FtsK can remove proteins from DNA as it translocates, but translocation stops specifically at XerCD-dif site, thereby preventing removal of XerC and XerD from dif.</text>
</comment>
<dbReference type="Gene3D" id="3.40.50.300">
    <property type="entry name" value="P-loop containing nucleotide triphosphate hydrolases"/>
    <property type="match status" value="1"/>
</dbReference>
<dbReference type="SUPFAM" id="SSF46785">
    <property type="entry name" value="Winged helix' DNA-binding domain"/>
    <property type="match status" value="1"/>
</dbReference>
<dbReference type="PROSITE" id="PS50901">
    <property type="entry name" value="FTSK"/>
    <property type="match status" value="1"/>
</dbReference>
<dbReference type="GO" id="GO:0051301">
    <property type="term" value="P:cell division"/>
    <property type="evidence" value="ECO:0007669"/>
    <property type="project" value="UniProtKB-KW"/>
</dbReference>
<keyword evidence="8" id="KW-0159">Chromosome partition</keyword>
<evidence type="ECO:0000313" key="20">
    <source>
        <dbReference type="EMBL" id="RKQ69519.1"/>
    </source>
</evidence>
<keyword evidence="5" id="KW-0132">Cell division</keyword>
<dbReference type="Gene3D" id="3.30.980.40">
    <property type="match status" value="1"/>
</dbReference>
<dbReference type="InterPro" id="IPR036388">
    <property type="entry name" value="WH-like_DNA-bd_sf"/>
</dbReference>
<dbReference type="PANTHER" id="PTHR22683:SF41">
    <property type="entry name" value="DNA TRANSLOCASE FTSK"/>
    <property type="match status" value="1"/>
</dbReference>
<feature type="region of interest" description="Disordered" evidence="17">
    <location>
        <begin position="307"/>
        <end position="331"/>
    </location>
</feature>
<dbReference type="InterPro" id="IPR041027">
    <property type="entry name" value="FtsK_alpha"/>
</dbReference>
<keyword evidence="9 16" id="KW-0067">ATP-binding</keyword>
<feature type="transmembrane region" description="Helical" evidence="18">
    <location>
        <begin position="207"/>
        <end position="225"/>
    </location>
</feature>
<comment type="similarity">
    <text evidence="2">Belongs to the FtsK/SpoIIIE/SftA family.</text>
</comment>
<name>A0A420WEX1_9PROT</name>
<evidence type="ECO:0000256" key="8">
    <source>
        <dbReference type="ARBA" id="ARBA00022829"/>
    </source>
</evidence>
<keyword evidence="10 18" id="KW-1133">Transmembrane helix</keyword>
<gene>
    <name evidence="20" type="ORF">DES40_2320</name>
</gene>
<evidence type="ECO:0000256" key="6">
    <source>
        <dbReference type="ARBA" id="ARBA00022692"/>
    </source>
</evidence>
<proteinExistence type="inferred from homology"/>
<evidence type="ECO:0000256" key="18">
    <source>
        <dbReference type="SAM" id="Phobius"/>
    </source>
</evidence>
<keyword evidence="21" id="KW-1185">Reference proteome</keyword>
<comment type="subunit">
    <text evidence="15">Homohexamer. Forms a ring that surrounds DNA.</text>
</comment>
<dbReference type="GO" id="GO:0007059">
    <property type="term" value="P:chromosome segregation"/>
    <property type="evidence" value="ECO:0007669"/>
    <property type="project" value="UniProtKB-KW"/>
</dbReference>
<feature type="transmembrane region" description="Helical" evidence="18">
    <location>
        <begin position="124"/>
        <end position="144"/>
    </location>
</feature>
<reference evidence="20 21" key="1">
    <citation type="submission" date="2018-10" db="EMBL/GenBank/DDBJ databases">
        <title>Genomic Encyclopedia of Type Strains, Phase IV (KMG-IV): sequencing the most valuable type-strain genomes for metagenomic binning, comparative biology and taxonomic classification.</title>
        <authorList>
            <person name="Goeker M."/>
        </authorList>
    </citation>
    <scope>NUCLEOTIDE SEQUENCE [LARGE SCALE GENOMIC DNA]</scope>
    <source>
        <strain evidence="20 21">DSM 22008</strain>
    </source>
</reference>
<evidence type="ECO:0000256" key="10">
    <source>
        <dbReference type="ARBA" id="ARBA00022989"/>
    </source>
</evidence>
<evidence type="ECO:0000256" key="5">
    <source>
        <dbReference type="ARBA" id="ARBA00022618"/>
    </source>
</evidence>
<dbReference type="InterPro" id="IPR036390">
    <property type="entry name" value="WH_DNA-bd_sf"/>
</dbReference>
<keyword evidence="13" id="KW-0131">Cell cycle</keyword>
<keyword evidence="11" id="KW-0238">DNA-binding</keyword>
<dbReference type="InterPro" id="IPR003593">
    <property type="entry name" value="AAA+_ATPase"/>
</dbReference>
<dbReference type="Pfam" id="PF09397">
    <property type="entry name" value="FtsK_gamma"/>
    <property type="match status" value="1"/>
</dbReference>
<evidence type="ECO:0000256" key="4">
    <source>
        <dbReference type="ARBA" id="ARBA00022475"/>
    </source>
</evidence>
<accession>A0A420WEX1</accession>
<evidence type="ECO:0000256" key="7">
    <source>
        <dbReference type="ARBA" id="ARBA00022741"/>
    </source>
</evidence>
<dbReference type="AlphaFoldDB" id="A0A420WEX1"/>
<evidence type="ECO:0000256" key="9">
    <source>
        <dbReference type="ARBA" id="ARBA00022840"/>
    </source>
</evidence>
<dbReference type="InParanoid" id="A0A420WEX1"/>
<dbReference type="PANTHER" id="PTHR22683">
    <property type="entry name" value="SPORULATION PROTEIN RELATED"/>
    <property type="match status" value="1"/>
</dbReference>
<evidence type="ECO:0000259" key="19">
    <source>
        <dbReference type="PROSITE" id="PS50901"/>
    </source>
</evidence>
<evidence type="ECO:0000256" key="17">
    <source>
        <dbReference type="SAM" id="MobiDB-lite"/>
    </source>
</evidence>
<comment type="subcellular location">
    <subcellularLocation>
        <location evidence="1">Cell membrane</location>
        <topology evidence="1">Multi-pass membrane protein</topology>
    </subcellularLocation>
</comment>
<dbReference type="RefSeq" id="WP_233345602.1">
    <property type="nucleotide sequence ID" value="NZ_RBII01000002.1"/>
</dbReference>
<evidence type="ECO:0000256" key="1">
    <source>
        <dbReference type="ARBA" id="ARBA00004651"/>
    </source>
</evidence>
<feature type="compositionally biased region" description="Basic residues" evidence="17">
    <location>
        <begin position="311"/>
        <end position="325"/>
    </location>
</feature>
<evidence type="ECO:0000256" key="3">
    <source>
        <dbReference type="ARBA" id="ARBA00020887"/>
    </source>
</evidence>
<dbReference type="InterPro" id="IPR025199">
    <property type="entry name" value="FtsK_4TM"/>
</dbReference>
<evidence type="ECO:0000256" key="12">
    <source>
        <dbReference type="ARBA" id="ARBA00023136"/>
    </source>
</evidence>
<comment type="caution">
    <text evidence="20">The sequence shown here is derived from an EMBL/GenBank/DDBJ whole genome shotgun (WGS) entry which is preliminary data.</text>
</comment>
<feature type="transmembrane region" description="Helical" evidence="18">
    <location>
        <begin position="87"/>
        <end position="112"/>
    </location>
</feature>
<keyword evidence="12 18" id="KW-0472">Membrane</keyword>
<dbReference type="SMART" id="SM00843">
    <property type="entry name" value="Ftsk_gamma"/>
    <property type="match status" value="1"/>
</dbReference>
<evidence type="ECO:0000256" key="14">
    <source>
        <dbReference type="ARBA" id="ARBA00024784"/>
    </source>
</evidence>
<feature type="domain" description="FtsK" evidence="19">
    <location>
        <begin position="471"/>
        <end position="690"/>
    </location>
</feature>
<dbReference type="Pfam" id="PF17854">
    <property type="entry name" value="FtsK_alpha"/>
    <property type="match status" value="1"/>
</dbReference>
<dbReference type="CDD" id="cd01127">
    <property type="entry name" value="TrwB_TraG_TraD_VirD4"/>
    <property type="match status" value="1"/>
</dbReference>
<evidence type="ECO:0000256" key="2">
    <source>
        <dbReference type="ARBA" id="ARBA00006474"/>
    </source>
</evidence>
<dbReference type="SMART" id="SM00382">
    <property type="entry name" value="AAA"/>
    <property type="match status" value="1"/>
</dbReference>
<dbReference type="GO" id="GO:0003677">
    <property type="term" value="F:DNA binding"/>
    <property type="evidence" value="ECO:0007669"/>
    <property type="project" value="UniProtKB-KW"/>
</dbReference>
<organism evidence="20 21">
    <name type="scientific">Litorimonas taeanensis</name>
    <dbReference type="NCBI Taxonomy" id="568099"/>
    <lineage>
        <taxon>Bacteria</taxon>
        <taxon>Pseudomonadati</taxon>
        <taxon>Pseudomonadota</taxon>
        <taxon>Alphaproteobacteria</taxon>
        <taxon>Maricaulales</taxon>
        <taxon>Robiginitomaculaceae</taxon>
    </lineage>
</organism>
<dbReference type="InterPro" id="IPR050206">
    <property type="entry name" value="FtsK/SpoIIIE/SftA"/>
</dbReference>
<dbReference type="Pfam" id="PF01580">
    <property type="entry name" value="FtsK_SpoIIIE"/>
    <property type="match status" value="1"/>
</dbReference>
<dbReference type="InterPro" id="IPR002543">
    <property type="entry name" value="FtsK_dom"/>
</dbReference>
<dbReference type="InterPro" id="IPR027417">
    <property type="entry name" value="P-loop_NTPase"/>
</dbReference>
<dbReference type="SUPFAM" id="SSF52540">
    <property type="entry name" value="P-loop containing nucleoside triphosphate hydrolases"/>
    <property type="match status" value="1"/>
</dbReference>
<keyword evidence="7 16" id="KW-0547">Nucleotide-binding</keyword>
<feature type="transmembrane region" description="Helical" evidence="18">
    <location>
        <begin position="164"/>
        <end position="195"/>
    </location>
</feature>
<feature type="transmembrane region" description="Helical" evidence="18">
    <location>
        <begin position="39"/>
        <end position="61"/>
    </location>
</feature>
<sequence>MAPPPSATANADMAYDPEVVHAMMADLEASQINPFRRAISALIVIALAAFALLAVMTYSPFDSTADTAGLNGVRNAFGSGGASFANIMMQTLGLGTLLAAGLALFSGVRALFRPKPYKNKWDQFGRIGLWLSAIIFGAATLSAFPIPQDWPLVTGMGGWIGDLIFLNLKALLLTFNIPFAGIIIAALTFTLAIFCIGRFMRIVTKDVFDVMDAAGLVWAYIRIWIDRVASLLARIFRKLFKTAYIDDIAQPAGRQNLFRESIASPPMATESMASDNAAYAAPVHAPVATPAPAPAYAAQPDYETPVVKPAAKTKPKAASKSKPKKPQFNFPDGSDFVLPGLDLLKTPPPRSTTHDQAELARQSELLHKVMGDYGIEGEMGDVRPGPVVTLFEFEPAPGVKSQRVINLSDDIARNMSAQSARIAVVPGRNAMGVEMPNKRRETVWLKDMLASKTFRECEASLPLIMGEDIGGAPFVADLAKMPHLLVAGTTGSGKSVAINSMILSLMYTLTPEQCKFIMIDPKMLELSVYDDAPHLLAPVVTEPKKAVVALKWTVREMEDRYRKMSKIGVRNMAGFNEKIAGFKESGEVMTKTTMTGYNKETGEPEYETEELEFEPMPYIVVIIDEMADLMMVAKKDIEGSVQRLAQMARAAGIHMIMATQRPSVDVITGTIKANFPTRVSFRVGSKIDSRTILGEQGAEQLLGNGDMLYMGTGRPRRFHGPFVSDGEVERISEFVKAQGAPSYLEDITTEREEAPEDPKLAGGGSEGGSLFDQAVAIVARDRKASTSYIQRKLSIGYNRAADLIERMEGEGMIGPSGAGGKRDIFLPEEEAF</sequence>
<evidence type="ECO:0000313" key="21">
    <source>
        <dbReference type="Proteomes" id="UP000282211"/>
    </source>
</evidence>
<dbReference type="GO" id="GO:0005886">
    <property type="term" value="C:plasma membrane"/>
    <property type="evidence" value="ECO:0007669"/>
    <property type="project" value="UniProtKB-SubCell"/>
</dbReference>
<evidence type="ECO:0000256" key="13">
    <source>
        <dbReference type="ARBA" id="ARBA00023306"/>
    </source>
</evidence>
<dbReference type="InterPro" id="IPR018541">
    <property type="entry name" value="Ftsk_gamma"/>
</dbReference>